<evidence type="ECO:0000313" key="1">
    <source>
        <dbReference type="EnsemblPlants" id="MELO3C024737.2.1"/>
    </source>
</evidence>
<accession>A0A9I9DVG2</accession>
<dbReference type="AlphaFoldDB" id="A0A9I9DVG2"/>
<protein>
    <submittedName>
        <fullName evidence="1">Uncharacterized protein</fullName>
    </submittedName>
</protein>
<dbReference type="Gramene" id="MELO3C024737.2.1">
    <property type="protein sequence ID" value="MELO3C024737.2.1"/>
    <property type="gene ID" value="MELO3C024737.2"/>
</dbReference>
<sequence>MAKVWEWWMAEGDDGDDWIERDDVRRQRGGADGQNWGFFLHL</sequence>
<reference evidence="1" key="1">
    <citation type="submission" date="2023-03" db="UniProtKB">
        <authorList>
            <consortium name="EnsemblPlants"/>
        </authorList>
    </citation>
    <scope>IDENTIFICATION</scope>
</reference>
<organism evidence="1">
    <name type="scientific">Cucumis melo</name>
    <name type="common">Muskmelon</name>
    <dbReference type="NCBI Taxonomy" id="3656"/>
    <lineage>
        <taxon>Eukaryota</taxon>
        <taxon>Viridiplantae</taxon>
        <taxon>Streptophyta</taxon>
        <taxon>Embryophyta</taxon>
        <taxon>Tracheophyta</taxon>
        <taxon>Spermatophyta</taxon>
        <taxon>Magnoliopsida</taxon>
        <taxon>eudicotyledons</taxon>
        <taxon>Gunneridae</taxon>
        <taxon>Pentapetalae</taxon>
        <taxon>rosids</taxon>
        <taxon>fabids</taxon>
        <taxon>Cucurbitales</taxon>
        <taxon>Cucurbitaceae</taxon>
        <taxon>Benincaseae</taxon>
        <taxon>Cucumis</taxon>
    </lineage>
</organism>
<name>A0A9I9DVG2_CUCME</name>
<proteinExistence type="predicted"/>
<dbReference type="EnsemblPlants" id="MELO3C024737.2.1">
    <property type="protein sequence ID" value="MELO3C024737.2.1"/>
    <property type="gene ID" value="MELO3C024737.2"/>
</dbReference>